<reference evidence="3" key="2">
    <citation type="submission" date="2020-09" db="EMBL/GenBank/DDBJ databases">
        <authorList>
            <person name="Sun Q."/>
            <person name="Kim S."/>
        </authorList>
    </citation>
    <scope>NUCLEOTIDE SEQUENCE</scope>
    <source>
        <strain evidence="3">KCTC 32513</strain>
    </source>
</reference>
<keyword evidence="4" id="KW-1185">Reference proteome</keyword>
<name>A0A8J3CQT6_9PROT</name>
<dbReference type="InterPro" id="IPR005097">
    <property type="entry name" value="Sacchrp_dh_NADP-bd"/>
</dbReference>
<dbReference type="GO" id="GO:0005886">
    <property type="term" value="C:plasma membrane"/>
    <property type="evidence" value="ECO:0007669"/>
    <property type="project" value="TreeGrafter"/>
</dbReference>
<dbReference type="RefSeq" id="WP_189495618.1">
    <property type="nucleotide sequence ID" value="NZ_BMZH01000002.1"/>
</dbReference>
<dbReference type="GO" id="GO:0009247">
    <property type="term" value="P:glycolipid biosynthetic process"/>
    <property type="evidence" value="ECO:0007669"/>
    <property type="project" value="TreeGrafter"/>
</dbReference>
<feature type="domain" description="Saccharopine dehydrogenase NADP binding" evidence="2">
    <location>
        <begin position="9"/>
        <end position="135"/>
    </location>
</feature>
<dbReference type="Gene3D" id="3.40.50.720">
    <property type="entry name" value="NAD(P)-binding Rossmann-like Domain"/>
    <property type="match status" value="1"/>
</dbReference>
<dbReference type="InterPro" id="IPR036291">
    <property type="entry name" value="NAD(P)-bd_dom_sf"/>
</dbReference>
<organism evidence="3 4">
    <name type="scientific">Algimonas arctica</name>
    <dbReference type="NCBI Taxonomy" id="1479486"/>
    <lineage>
        <taxon>Bacteria</taxon>
        <taxon>Pseudomonadati</taxon>
        <taxon>Pseudomonadota</taxon>
        <taxon>Alphaproteobacteria</taxon>
        <taxon>Maricaulales</taxon>
        <taxon>Robiginitomaculaceae</taxon>
        <taxon>Algimonas</taxon>
    </lineage>
</organism>
<dbReference type="Pfam" id="PF03435">
    <property type="entry name" value="Sacchrp_dh_NADP"/>
    <property type="match status" value="1"/>
</dbReference>
<evidence type="ECO:0000259" key="2">
    <source>
        <dbReference type="Pfam" id="PF03435"/>
    </source>
</evidence>
<dbReference type="EMBL" id="BMZH01000002">
    <property type="protein sequence ID" value="GHA87012.1"/>
    <property type="molecule type" value="Genomic_DNA"/>
</dbReference>
<dbReference type="PANTHER" id="PTHR12286">
    <property type="entry name" value="SACCHAROPINE DEHYDROGENASE-LIKE OXIDOREDUCTASE"/>
    <property type="match status" value="1"/>
</dbReference>
<protein>
    <submittedName>
        <fullName evidence="3">Saccharopine dehydrogenase</fullName>
    </submittedName>
</protein>
<evidence type="ECO:0000313" key="4">
    <source>
        <dbReference type="Proteomes" id="UP000634004"/>
    </source>
</evidence>
<gene>
    <name evidence="3" type="ORF">GCM10009069_07830</name>
</gene>
<sequence length="393" mass="42651">MSEREYELIVFGSTGYTGRLVAEYLQSEYGDSLRWAMAGRSMDKLTSVRAEMGLPDSVDLIVADSSDPDSLAAMCARTQAVITTVGPYQLYGEPLVKACVDAGTDYVDLSGEPAWMVDMIARYDAKAKETGARIVHSCGFDSIPFDMGVYMLQREAQAKNGKPFARVRGRVRKMQGTFSGGTAASFAETMKRAQKEPQILDWLKNPFSLTDGFKGPNQPTGHKPIFDEDLNSWAAPFVMAAINTKNVHRSNALMNHIYGEDFTYDEMVMTGPGDKGEAAATYVAKQDTFGDNPPKPGEGPTKEEREAGFYEAAFYGGTKNSEGDDMMVCVVTGDKDPGYGSTSKMISEAALCLTRDVDRNTTGGGVYTTALAMGSALINRLEDHAGLTFKIEG</sequence>
<proteinExistence type="inferred from homology"/>
<dbReference type="PANTHER" id="PTHR12286:SF5">
    <property type="entry name" value="SACCHAROPINE DEHYDROGENASE-LIKE OXIDOREDUCTASE"/>
    <property type="match status" value="1"/>
</dbReference>
<dbReference type="InterPro" id="IPR051276">
    <property type="entry name" value="Saccharopine_DH-like_oxidrdct"/>
</dbReference>
<reference evidence="3" key="1">
    <citation type="journal article" date="2014" name="Int. J. Syst. Evol. Microbiol.">
        <title>Complete genome sequence of Corynebacterium casei LMG S-19264T (=DSM 44701T), isolated from a smear-ripened cheese.</title>
        <authorList>
            <consortium name="US DOE Joint Genome Institute (JGI-PGF)"/>
            <person name="Walter F."/>
            <person name="Albersmeier A."/>
            <person name="Kalinowski J."/>
            <person name="Ruckert C."/>
        </authorList>
    </citation>
    <scope>NUCLEOTIDE SEQUENCE</scope>
    <source>
        <strain evidence="3">KCTC 32513</strain>
    </source>
</reference>
<comment type="caution">
    <text evidence="3">The sequence shown here is derived from an EMBL/GenBank/DDBJ whole genome shotgun (WGS) entry which is preliminary data.</text>
</comment>
<dbReference type="AlphaFoldDB" id="A0A8J3CQT6"/>
<dbReference type="SUPFAM" id="SSF51735">
    <property type="entry name" value="NAD(P)-binding Rossmann-fold domains"/>
    <property type="match status" value="1"/>
</dbReference>
<comment type="similarity">
    <text evidence="1">Belongs to the saccharopine dehydrogenase family. Enoyl reductase subfamily.</text>
</comment>
<dbReference type="Proteomes" id="UP000634004">
    <property type="component" value="Unassembled WGS sequence"/>
</dbReference>
<accession>A0A8J3CQT6</accession>
<evidence type="ECO:0000256" key="1">
    <source>
        <dbReference type="ARBA" id="ARBA00010591"/>
    </source>
</evidence>
<dbReference type="FunFam" id="3.40.50.720:FF:000413">
    <property type="entry name" value="Trans-acting enoyl reductase"/>
    <property type="match status" value="1"/>
</dbReference>
<evidence type="ECO:0000313" key="3">
    <source>
        <dbReference type="EMBL" id="GHA87012.1"/>
    </source>
</evidence>